<proteinExistence type="predicted"/>
<dbReference type="InterPro" id="IPR038718">
    <property type="entry name" value="SNF2-like_sf"/>
</dbReference>
<dbReference type="CDD" id="cd18793">
    <property type="entry name" value="SF2_C_SNF"/>
    <property type="match status" value="1"/>
</dbReference>
<evidence type="ECO:0000313" key="5">
    <source>
        <dbReference type="EMBL" id="KAF8819151.1"/>
    </source>
</evidence>
<feature type="domain" description="Helicase C-terminal" evidence="4">
    <location>
        <begin position="997"/>
        <end position="1157"/>
    </location>
</feature>
<name>A0ABQ7J568_9APIC</name>
<feature type="compositionally biased region" description="Basic and acidic residues" evidence="2">
    <location>
        <begin position="832"/>
        <end position="841"/>
    </location>
</feature>
<evidence type="ECO:0000313" key="6">
    <source>
        <dbReference type="Proteomes" id="UP000823046"/>
    </source>
</evidence>
<reference evidence="5 6" key="1">
    <citation type="journal article" date="2020" name="bioRxiv">
        <title>Metabolic contributions of an alphaproteobacterial endosymbiont in the apicomplexan Cardiosporidium cionae.</title>
        <authorList>
            <person name="Hunter E.S."/>
            <person name="Paight C.J."/>
            <person name="Lane C.E."/>
        </authorList>
    </citation>
    <scope>NUCLEOTIDE SEQUENCE [LARGE SCALE GENOMIC DNA]</scope>
    <source>
        <strain evidence="5">ESH_2018</strain>
    </source>
</reference>
<dbReference type="Gene3D" id="3.40.50.10810">
    <property type="entry name" value="Tandem AAA-ATPase domain"/>
    <property type="match status" value="1"/>
</dbReference>
<dbReference type="Proteomes" id="UP000823046">
    <property type="component" value="Unassembled WGS sequence"/>
</dbReference>
<dbReference type="InterPro" id="IPR000330">
    <property type="entry name" value="SNF2_N"/>
</dbReference>
<evidence type="ECO:0000256" key="2">
    <source>
        <dbReference type="SAM" id="MobiDB-lite"/>
    </source>
</evidence>
<gene>
    <name evidence="5" type="ORF">IE077_001566</name>
</gene>
<organism evidence="5 6">
    <name type="scientific">Cardiosporidium cionae</name>
    <dbReference type="NCBI Taxonomy" id="476202"/>
    <lineage>
        <taxon>Eukaryota</taxon>
        <taxon>Sar</taxon>
        <taxon>Alveolata</taxon>
        <taxon>Apicomplexa</taxon>
        <taxon>Aconoidasida</taxon>
        <taxon>Nephromycida</taxon>
        <taxon>Cardiosporidium</taxon>
    </lineage>
</organism>
<dbReference type="PANTHER" id="PTHR10799">
    <property type="entry name" value="SNF2/RAD54 HELICASE FAMILY"/>
    <property type="match status" value="1"/>
</dbReference>
<feature type="compositionally biased region" description="Basic and acidic residues" evidence="2">
    <location>
        <begin position="74"/>
        <end position="83"/>
    </location>
</feature>
<accession>A0ABQ7J568</accession>
<dbReference type="SMART" id="SM00490">
    <property type="entry name" value="HELICc"/>
    <property type="match status" value="1"/>
</dbReference>
<dbReference type="Pfam" id="PF00176">
    <property type="entry name" value="SNF2-rel_dom"/>
    <property type="match status" value="1"/>
</dbReference>
<dbReference type="SMART" id="SM00487">
    <property type="entry name" value="DEXDc"/>
    <property type="match status" value="1"/>
</dbReference>
<dbReference type="InterPro" id="IPR027417">
    <property type="entry name" value="P-loop_NTPase"/>
</dbReference>
<comment type="caution">
    <text evidence="5">The sequence shown here is derived from an EMBL/GenBank/DDBJ whole genome shotgun (WGS) entry which is preliminary data.</text>
</comment>
<evidence type="ECO:0000259" key="3">
    <source>
        <dbReference type="PROSITE" id="PS51192"/>
    </source>
</evidence>
<dbReference type="EMBL" id="JADAQX010000925">
    <property type="protein sequence ID" value="KAF8819151.1"/>
    <property type="molecule type" value="Genomic_DNA"/>
</dbReference>
<feature type="compositionally biased region" description="Polar residues" evidence="2">
    <location>
        <begin position="59"/>
        <end position="69"/>
    </location>
</feature>
<dbReference type="PROSITE" id="PS51194">
    <property type="entry name" value="HELICASE_CTER"/>
    <property type="match status" value="1"/>
</dbReference>
<dbReference type="PROSITE" id="PS51192">
    <property type="entry name" value="HELICASE_ATP_BIND_1"/>
    <property type="match status" value="1"/>
</dbReference>
<dbReference type="InterPro" id="IPR001650">
    <property type="entry name" value="Helicase_C-like"/>
</dbReference>
<protein>
    <submittedName>
        <fullName evidence="5">SWI2/SNF2-containing protein</fullName>
    </submittedName>
</protein>
<dbReference type="Pfam" id="PF00271">
    <property type="entry name" value="Helicase_C"/>
    <property type="match status" value="1"/>
</dbReference>
<keyword evidence="6" id="KW-1185">Reference proteome</keyword>
<dbReference type="CDD" id="cd17919">
    <property type="entry name" value="DEXHc_Snf"/>
    <property type="match status" value="1"/>
</dbReference>
<dbReference type="Gene3D" id="3.40.50.300">
    <property type="entry name" value="P-loop containing nucleotide triphosphate hydrolases"/>
    <property type="match status" value="2"/>
</dbReference>
<evidence type="ECO:0000256" key="1">
    <source>
        <dbReference type="ARBA" id="ARBA00022801"/>
    </source>
</evidence>
<sequence>MIPNMTTRFFDFRNYAYRGKSDFDKLPSIPKKREWTKSNSSGEALENSPPSATVRCATGATNRPSSTPSMKVPSLKEVKKDGSSPKNVILASSTSSSSTFTRLVRENSISSNKLCGKFYPQDAVKQKSVPTLKKAEYPMMPAKISTSTDPFSSVDDPKLKGMTASPAAEIQASTLHASGIRTASSTAMPSFPFSNQRKRVAESPSFGENGSSTVKNNFRNANSSCTSTDKTERKATEDDFKSFLDILTASPLPSPVVAVKNACEEPAHIEIQKPVNSYEGEKRIKDGSRKRLRKCRVVHSDDEDSPLFSPIISYAAHKSSLGSPALDFPEETFSGPEYQSSEDEAAFFELQDCFDVSEVMSEKIVSTLGGQDSHSLSILRNSISNGRCNAHRSYNLPMDLHENSCQTDCRLKEYQKCGVHWLLTLHNADRNGILADEMGLGKTAQTLVFLNYLYYSGKITAPTIIATPASLLDNWLKEINAWAPILKDRVMKYQGKQSERREMVLEFLRQMGENCRYYILLTSINTLTSKWDIQYLKRIWPVAYLVVDEAHSLKNNNSLIYRKLDRKISCERRLLLTGSPVQNRTVELRNLLLFVMPHIFKEHSLDSALQFYAKQLSREKSIDKTSTAVPAGSLGSTACVQQMDVKESEKTPLKEKETVLHKVLNLIQCKNDTLSPEVQCLQKILAPFILRRLKSEVLDDLPKKKSVVIRCRMEGRQAALYIAELSQKKSKFVTSLPKFTTLLQGHSVGNKKEGTLVRSRKEKVSLDPPDKSQAVVVEEVASIVLSVKEEDSKDKTSQPWLLMERTISTESVKGHGGQGVSKVERTEKRCIKAEENPDNTKKLPAQSHTLDTDRERSEVYSPCNQSGSDYEEGSSKERGGEGGPLKPSAEKNGSNGGPFVNSLICRLRRICNHPLLMQGFFSEEIIQVTTYEIIDHFHLRVEGFMGNPRKRVEDEIRKWSDYEIHQGIKLLISNGDRRLEKFLISKENLKESAKMRRMLEIVRNVHKNSEKALIFSHYTTHLDIIQESLDEFCPEINHCRLDGTTNVAIRQSTVDTFNTASNITLFLLSTKAGGQGLNLSSARTVILMDQDWNPHNDRQAEDRVHRIGQTKDVTIYRLCCRATVEESILNCCQKKLDLDEAFGGNAELLMSAILNDSLSFFQDDSMGKIDGEGADISEYQA</sequence>
<feature type="region of interest" description="Disordered" evidence="2">
    <location>
        <begin position="32"/>
        <end position="90"/>
    </location>
</feature>
<evidence type="ECO:0000259" key="4">
    <source>
        <dbReference type="PROSITE" id="PS51194"/>
    </source>
</evidence>
<dbReference type="SUPFAM" id="SSF52540">
    <property type="entry name" value="P-loop containing nucleoside triphosphate hydrolases"/>
    <property type="match status" value="2"/>
</dbReference>
<feature type="region of interest" description="Disordered" evidence="2">
    <location>
        <begin position="202"/>
        <end position="230"/>
    </location>
</feature>
<feature type="region of interest" description="Disordered" evidence="2">
    <location>
        <begin position="832"/>
        <end position="894"/>
    </location>
</feature>
<keyword evidence="1" id="KW-0378">Hydrolase</keyword>
<feature type="compositionally biased region" description="Polar residues" evidence="2">
    <location>
        <begin position="206"/>
        <end position="228"/>
    </location>
</feature>
<feature type="domain" description="Helicase ATP-binding" evidence="3">
    <location>
        <begin position="423"/>
        <end position="598"/>
    </location>
</feature>
<dbReference type="InterPro" id="IPR014001">
    <property type="entry name" value="Helicase_ATP-bd"/>
</dbReference>
<dbReference type="InterPro" id="IPR049730">
    <property type="entry name" value="SNF2/RAD54-like_C"/>
</dbReference>